<keyword evidence="2" id="KW-1185">Reference proteome</keyword>
<dbReference type="Proteomes" id="UP000198854">
    <property type="component" value="Unassembled WGS sequence"/>
</dbReference>
<gene>
    <name evidence="1" type="ORF">SAMN04488136_1646</name>
</gene>
<dbReference type="EMBL" id="FNDD01000064">
    <property type="protein sequence ID" value="SDI10252.1"/>
    <property type="molecule type" value="Genomic_DNA"/>
</dbReference>
<sequence length="100" mass="10757">MDSRITMKVEKRQVVTLSQGQSKVELRTPSKQKFNVSTLGKQGPVGSVAAEVLVIAANAHTMAEEALIQTAILEQEQAEMVSGMSMTINHYIGVIGAQES</sequence>
<dbReference type="AlphaFoldDB" id="A0A1G8HUM8"/>
<evidence type="ECO:0000313" key="1">
    <source>
        <dbReference type="EMBL" id="SDI10252.1"/>
    </source>
</evidence>
<dbReference type="STRING" id="861298.SAMN04488136_1646"/>
<organism evidence="1 2">
    <name type="scientific">Vibrio xiamenensis</name>
    <dbReference type="NCBI Taxonomy" id="861298"/>
    <lineage>
        <taxon>Bacteria</taxon>
        <taxon>Pseudomonadati</taxon>
        <taxon>Pseudomonadota</taxon>
        <taxon>Gammaproteobacteria</taxon>
        <taxon>Vibrionales</taxon>
        <taxon>Vibrionaceae</taxon>
        <taxon>Vibrio</taxon>
    </lineage>
</organism>
<name>A0A1G8HUM8_9VIBR</name>
<dbReference type="RefSeq" id="WP_093279552.1">
    <property type="nucleotide sequence ID" value="NZ_FNDD01000064.1"/>
</dbReference>
<protein>
    <submittedName>
        <fullName evidence="1">Uncharacterized protein</fullName>
    </submittedName>
</protein>
<accession>A0A1G8HUM8</accession>
<evidence type="ECO:0000313" key="2">
    <source>
        <dbReference type="Proteomes" id="UP000198854"/>
    </source>
</evidence>
<proteinExistence type="predicted"/>
<reference evidence="2" key="1">
    <citation type="submission" date="2016-10" db="EMBL/GenBank/DDBJ databases">
        <authorList>
            <person name="Varghese N."/>
            <person name="Submissions S."/>
        </authorList>
    </citation>
    <scope>NUCLEOTIDE SEQUENCE [LARGE SCALE GENOMIC DNA]</scope>
    <source>
        <strain evidence="2">CGMCC 1.10228</strain>
    </source>
</reference>
<dbReference type="OrthoDB" id="9923091at2"/>